<feature type="chain" id="PRO_5008692809" evidence="1">
    <location>
        <begin position="33"/>
        <end position="148"/>
    </location>
</feature>
<dbReference type="AlphaFoldDB" id="A0A1C4GXQ5"/>
<organism evidence="2 3">
    <name type="scientific">Acinetobacter albensis</name>
    <dbReference type="NCBI Taxonomy" id="1673609"/>
    <lineage>
        <taxon>Bacteria</taxon>
        <taxon>Pseudomonadati</taxon>
        <taxon>Pseudomonadota</taxon>
        <taxon>Gammaproteobacteria</taxon>
        <taxon>Moraxellales</taxon>
        <taxon>Moraxellaceae</taxon>
        <taxon>Acinetobacter</taxon>
    </lineage>
</organism>
<dbReference type="RefSeq" id="WP_092720602.1">
    <property type="nucleotide sequence ID" value="NZ_FMBK01000011.1"/>
</dbReference>
<dbReference type="EMBL" id="FMBK01000011">
    <property type="protein sequence ID" value="SCC72643.1"/>
    <property type="molecule type" value="Genomic_DNA"/>
</dbReference>
<sequence>MKMSNKKNCGTQWYKSFISTSLLLLVCSFSNAKNALPDDQLSELTSNSNNVDLKSIQRALRSIDQPLEKQQQESEHLIDLNVHSIQPQSMDEAVVLEYQLQKKRMVEQASSNEKRNAILAIIGLFDTDNTSDNLKRYHDDGITVEMMR</sequence>
<protein>
    <submittedName>
        <fullName evidence="2">Uncharacterized protein</fullName>
    </submittedName>
</protein>
<dbReference type="Proteomes" id="UP000243661">
    <property type="component" value="Unassembled WGS sequence"/>
</dbReference>
<evidence type="ECO:0000313" key="3">
    <source>
        <dbReference type="Proteomes" id="UP000243661"/>
    </source>
</evidence>
<feature type="signal peptide" evidence="1">
    <location>
        <begin position="1"/>
        <end position="32"/>
    </location>
</feature>
<name>A0A1C4GXQ5_9GAMM</name>
<proteinExistence type="predicted"/>
<dbReference type="OrthoDB" id="6712036at2"/>
<keyword evidence="1" id="KW-0732">Signal</keyword>
<gene>
    <name evidence="2" type="ORF">GA0116959_11149</name>
</gene>
<evidence type="ECO:0000256" key="1">
    <source>
        <dbReference type="SAM" id="SignalP"/>
    </source>
</evidence>
<evidence type="ECO:0000313" key="2">
    <source>
        <dbReference type="EMBL" id="SCC72643.1"/>
    </source>
</evidence>
<reference evidence="2 3" key="1">
    <citation type="submission" date="2016-08" db="EMBL/GenBank/DDBJ databases">
        <authorList>
            <person name="Seilhamer J.J."/>
        </authorList>
    </citation>
    <scope>NUCLEOTIDE SEQUENCE [LARGE SCALE GENOMIC DNA]</scope>
    <source>
        <strain evidence="2 3">ANC 4874</strain>
    </source>
</reference>
<accession>A0A1C4GXQ5</accession>